<dbReference type="Gene3D" id="3.40.50.150">
    <property type="entry name" value="Vaccinia Virus protein VP39"/>
    <property type="match status" value="1"/>
</dbReference>
<gene>
    <name evidence="2" type="ORF">FHU38_002274</name>
</gene>
<dbReference type="RefSeq" id="WP_167169934.1">
    <property type="nucleotide sequence ID" value="NZ_JAAOYM010000001.1"/>
</dbReference>
<evidence type="ECO:0000259" key="1">
    <source>
        <dbReference type="Pfam" id="PF13649"/>
    </source>
</evidence>
<keyword evidence="3" id="KW-1185">Reference proteome</keyword>
<dbReference type="InterPro" id="IPR041698">
    <property type="entry name" value="Methyltransf_25"/>
</dbReference>
<protein>
    <submittedName>
        <fullName evidence="2">SAM-dependent methyltransferase</fullName>
    </submittedName>
</protein>
<feature type="domain" description="Methyltransferase" evidence="1">
    <location>
        <begin position="65"/>
        <end position="141"/>
    </location>
</feature>
<dbReference type="AlphaFoldDB" id="A0A7X5UPS5"/>
<reference evidence="2 3" key="1">
    <citation type="submission" date="2020-03" db="EMBL/GenBank/DDBJ databases">
        <title>Sequencing the genomes of 1000 actinobacteria strains.</title>
        <authorList>
            <person name="Klenk H.-P."/>
        </authorList>
    </citation>
    <scope>NUCLEOTIDE SEQUENCE [LARGE SCALE GENOMIC DNA]</scope>
    <source>
        <strain evidence="2 3">DSM 45685</strain>
    </source>
</reference>
<dbReference type="GO" id="GO:0008168">
    <property type="term" value="F:methyltransferase activity"/>
    <property type="evidence" value="ECO:0007669"/>
    <property type="project" value="UniProtKB-KW"/>
</dbReference>
<dbReference type="InterPro" id="IPR029063">
    <property type="entry name" value="SAM-dependent_MTases_sf"/>
</dbReference>
<accession>A0A7X5UPS5</accession>
<name>A0A7X5UPS5_9PSEU</name>
<dbReference type="SUPFAM" id="SSF53335">
    <property type="entry name" value="S-adenosyl-L-methionine-dependent methyltransferases"/>
    <property type="match status" value="1"/>
</dbReference>
<keyword evidence="2" id="KW-0489">Methyltransferase</keyword>
<keyword evidence="2" id="KW-0808">Transferase</keyword>
<dbReference type="CDD" id="cd02440">
    <property type="entry name" value="AdoMet_MTases"/>
    <property type="match status" value="1"/>
</dbReference>
<evidence type="ECO:0000313" key="2">
    <source>
        <dbReference type="EMBL" id="NIJ11930.1"/>
    </source>
</evidence>
<sequence length="215" mass="23724">MNLTRLAGRLSRMGGRSDRAKEIMFKQALRVFYLSGKPPWDSGVAAPELAELVEGTHALPAGRALDLGCGTGTNTVYLSRHGWDVTGVDLIGRAVRRARRKARSANVHPVLLRGDVTRLDELPVRRPFTLFFDLSCYCGIPLHRRDAYAEGVTRLAASNAHLLMFGYGPGAFEGDDETGVTADELRSRFPEWELTAAVPGTNPVPTFWFTLRKRA</sequence>
<dbReference type="EMBL" id="JAAOYM010000001">
    <property type="protein sequence ID" value="NIJ11930.1"/>
    <property type="molecule type" value="Genomic_DNA"/>
</dbReference>
<dbReference type="Proteomes" id="UP000545493">
    <property type="component" value="Unassembled WGS sequence"/>
</dbReference>
<organism evidence="2 3">
    <name type="scientific">Saccharomonospora amisosensis</name>
    <dbReference type="NCBI Taxonomy" id="1128677"/>
    <lineage>
        <taxon>Bacteria</taxon>
        <taxon>Bacillati</taxon>
        <taxon>Actinomycetota</taxon>
        <taxon>Actinomycetes</taxon>
        <taxon>Pseudonocardiales</taxon>
        <taxon>Pseudonocardiaceae</taxon>
        <taxon>Saccharomonospora</taxon>
    </lineage>
</organism>
<comment type="caution">
    <text evidence="2">The sequence shown here is derived from an EMBL/GenBank/DDBJ whole genome shotgun (WGS) entry which is preliminary data.</text>
</comment>
<dbReference type="GO" id="GO:0032259">
    <property type="term" value="P:methylation"/>
    <property type="evidence" value="ECO:0007669"/>
    <property type="project" value="UniProtKB-KW"/>
</dbReference>
<dbReference type="Pfam" id="PF13649">
    <property type="entry name" value="Methyltransf_25"/>
    <property type="match status" value="1"/>
</dbReference>
<proteinExistence type="predicted"/>
<evidence type="ECO:0000313" key="3">
    <source>
        <dbReference type="Proteomes" id="UP000545493"/>
    </source>
</evidence>